<gene>
    <name evidence="2" type="ORF">HMPREF9209_1250</name>
</gene>
<evidence type="ECO:0000313" key="2">
    <source>
        <dbReference type="EMBL" id="EFB63440.1"/>
    </source>
</evidence>
<protein>
    <recommendedName>
        <fullName evidence="4">DUF2325 domain-containing protein</fullName>
    </recommendedName>
</protein>
<dbReference type="Proteomes" id="UP000003684">
    <property type="component" value="Unassembled WGS sequence"/>
</dbReference>
<reference evidence="2 3" key="1">
    <citation type="submission" date="2009-12" db="EMBL/GenBank/DDBJ databases">
        <title>Genome Sequence of Lactobacillus gasseri 224-1.</title>
        <authorList>
            <person name="Durkin A.S."/>
            <person name="Madupu R."/>
            <person name="Torralba M."/>
            <person name="Methe B."/>
            <person name="Sutton G."/>
            <person name="Strausberg R.L."/>
            <person name="Nelson K.E."/>
        </authorList>
    </citation>
    <scope>NUCLEOTIDE SEQUENCE [LARGE SCALE GENOMIC DNA]</scope>
    <source>
        <strain evidence="2 3">224-1</strain>
    </source>
</reference>
<dbReference type="InterPro" id="IPR016772">
    <property type="entry name" value="UCP020408"/>
</dbReference>
<evidence type="ECO:0008006" key="4">
    <source>
        <dbReference type="Google" id="ProtNLM"/>
    </source>
</evidence>
<sequence>MNLHYQRVGVAVGDNQNEAILEGIVNRYNGIPIPIDAFEGKKKVIENQIKDLDIVILVTAFAAHDSTWNISEFASKYNVKFAVSSSKGYQAFERALYRAENGMPAYEGSQQLEYKMLKNN</sequence>
<comment type="similarity">
    <text evidence="1">Belongs to the UPF0751 family.</text>
</comment>
<accession>D1YG54</accession>
<dbReference type="EMBL" id="ADFT01000002">
    <property type="protein sequence ID" value="EFB63440.1"/>
    <property type="molecule type" value="Genomic_DNA"/>
</dbReference>
<proteinExistence type="inferred from homology"/>
<evidence type="ECO:0000256" key="1">
    <source>
        <dbReference type="ARBA" id="ARBA00007189"/>
    </source>
</evidence>
<evidence type="ECO:0000313" key="3">
    <source>
        <dbReference type="Proteomes" id="UP000003684"/>
    </source>
</evidence>
<comment type="caution">
    <text evidence="2">The sequence shown here is derived from an EMBL/GenBank/DDBJ whole genome shotgun (WGS) entry which is preliminary data.</text>
</comment>
<name>D1YG54_LACGS</name>
<dbReference type="Pfam" id="PF10087">
    <property type="entry name" value="DUF2325"/>
    <property type="match status" value="1"/>
</dbReference>
<organism evidence="2 3">
    <name type="scientific">Lactobacillus gasseri 224-1</name>
    <dbReference type="NCBI Taxonomy" id="679196"/>
    <lineage>
        <taxon>Bacteria</taxon>
        <taxon>Bacillati</taxon>
        <taxon>Bacillota</taxon>
        <taxon>Bacilli</taxon>
        <taxon>Lactobacillales</taxon>
        <taxon>Lactobacillaceae</taxon>
        <taxon>Lactobacillus</taxon>
    </lineage>
</organism>
<dbReference type="AlphaFoldDB" id="D1YG54"/>